<dbReference type="EC" id="2.3.1.51" evidence="4"/>
<evidence type="ECO:0000256" key="2">
    <source>
        <dbReference type="ARBA" id="ARBA00023315"/>
    </source>
</evidence>
<dbReference type="PANTHER" id="PTHR10434">
    <property type="entry name" value="1-ACYL-SN-GLYCEROL-3-PHOSPHATE ACYLTRANSFERASE"/>
    <property type="match status" value="1"/>
</dbReference>
<proteinExistence type="predicted"/>
<evidence type="ECO:0000313" key="5">
    <source>
        <dbReference type="Proteomes" id="UP000552709"/>
    </source>
</evidence>
<reference evidence="4 5" key="1">
    <citation type="submission" date="2020-08" db="EMBL/GenBank/DDBJ databases">
        <title>Genomic Encyclopedia of Type Strains, Phase IV (KMG-IV): sequencing the most valuable type-strain genomes for metagenomic binning, comparative biology and taxonomic classification.</title>
        <authorList>
            <person name="Goeker M."/>
        </authorList>
    </citation>
    <scope>NUCLEOTIDE SEQUENCE [LARGE SCALE GENOMIC DNA]</scope>
    <source>
        <strain evidence="4 5">DSM 27939</strain>
    </source>
</reference>
<organism evidence="4 5">
    <name type="scientific">Deinococcus humi</name>
    <dbReference type="NCBI Taxonomy" id="662880"/>
    <lineage>
        <taxon>Bacteria</taxon>
        <taxon>Thermotogati</taxon>
        <taxon>Deinococcota</taxon>
        <taxon>Deinococci</taxon>
        <taxon>Deinococcales</taxon>
        <taxon>Deinococcaceae</taxon>
        <taxon>Deinococcus</taxon>
    </lineage>
</organism>
<dbReference type="PANTHER" id="PTHR10434:SF11">
    <property type="entry name" value="1-ACYL-SN-GLYCEROL-3-PHOSPHATE ACYLTRANSFERASE"/>
    <property type="match status" value="1"/>
</dbReference>
<evidence type="ECO:0000256" key="1">
    <source>
        <dbReference type="ARBA" id="ARBA00022679"/>
    </source>
</evidence>
<sequence>MDPAPKPAADAVPTPHPRLYPVIHWCVGRVVDYGGGVQVSGLEHLPRGGLDGCVARSGAADSGVIVAGTHALAMDPFTIGYAIPPALHRLQFMAKRDAFEWRVIGPHAIGPVLRATGAFPVDRSGRDPRALRQALRVLRRGGMVGIFPQGTRNGQGLHGGAALLALKAGVPIVPVRVWHDRPAWLPRGLPGGRWHVRFGPPLHPQGDSLRGLTLRWEKAVAVL</sequence>
<dbReference type="AlphaFoldDB" id="A0A7W8JTK7"/>
<protein>
    <submittedName>
        <fullName evidence="4">1-acyl-sn-glycerol-3-phosphate acyltransferase</fullName>
        <ecNumber evidence="4">2.3.1.51</ecNumber>
    </submittedName>
</protein>
<comment type="caution">
    <text evidence="4">The sequence shown here is derived from an EMBL/GenBank/DDBJ whole genome shotgun (WGS) entry which is preliminary data.</text>
</comment>
<dbReference type="GO" id="GO:0006654">
    <property type="term" value="P:phosphatidic acid biosynthetic process"/>
    <property type="evidence" value="ECO:0007669"/>
    <property type="project" value="TreeGrafter"/>
</dbReference>
<dbReference type="SUPFAM" id="SSF69593">
    <property type="entry name" value="Glycerol-3-phosphate (1)-acyltransferase"/>
    <property type="match status" value="1"/>
</dbReference>
<keyword evidence="1 4" id="KW-0808">Transferase</keyword>
<feature type="domain" description="Phospholipid/glycerol acyltransferase" evidence="3">
    <location>
        <begin position="64"/>
        <end position="180"/>
    </location>
</feature>
<dbReference type="Pfam" id="PF01553">
    <property type="entry name" value="Acyltransferase"/>
    <property type="match status" value="1"/>
</dbReference>
<keyword evidence="2 4" id="KW-0012">Acyltransferase</keyword>
<dbReference type="CDD" id="cd07989">
    <property type="entry name" value="LPLAT_AGPAT-like"/>
    <property type="match status" value="1"/>
</dbReference>
<dbReference type="InterPro" id="IPR002123">
    <property type="entry name" value="Plipid/glycerol_acylTrfase"/>
</dbReference>
<gene>
    <name evidence="4" type="ORF">HNQ08_000612</name>
</gene>
<dbReference type="SMART" id="SM00563">
    <property type="entry name" value="PlsC"/>
    <property type="match status" value="1"/>
</dbReference>
<dbReference type="GO" id="GO:0003841">
    <property type="term" value="F:1-acylglycerol-3-phosphate O-acyltransferase activity"/>
    <property type="evidence" value="ECO:0007669"/>
    <property type="project" value="UniProtKB-EC"/>
</dbReference>
<name>A0A7W8JTK7_9DEIO</name>
<keyword evidence="5" id="KW-1185">Reference proteome</keyword>
<dbReference type="EMBL" id="JACHFL010000001">
    <property type="protein sequence ID" value="MBB5361541.1"/>
    <property type="molecule type" value="Genomic_DNA"/>
</dbReference>
<evidence type="ECO:0000259" key="3">
    <source>
        <dbReference type="SMART" id="SM00563"/>
    </source>
</evidence>
<dbReference type="RefSeq" id="WP_184127599.1">
    <property type="nucleotide sequence ID" value="NZ_JACHFL010000001.1"/>
</dbReference>
<accession>A0A7W8JTK7</accession>
<evidence type="ECO:0000313" key="4">
    <source>
        <dbReference type="EMBL" id="MBB5361541.1"/>
    </source>
</evidence>
<dbReference type="Proteomes" id="UP000552709">
    <property type="component" value="Unassembled WGS sequence"/>
</dbReference>